<accession>A0ABR9R669</accession>
<dbReference type="Proteomes" id="UP000768567">
    <property type="component" value="Unassembled WGS sequence"/>
</dbReference>
<comment type="caution">
    <text evidence="1">The sequence shown here is derived from an EMBL/GenBank/DDBJ whole genome shotgun (WGS) entry which is preliminary data.</text>
</comment>
<dbReference type="RefSeq" id="WP_193503021.1">
    <property type="nucleotide sequence ID" value="NZ_JADCKC010000003.1"/>
</dbReference>
<name>A0ABR9R669_9FIRM</name>
<protein>
    <submittedName>
        <fullName evidence="1">Uncharacterized protein</fullName>
    </submittedName>
</protein>
<sequence length="89" mass="9971">MEKTESGFLCGSIKNKAAKLYPQSSIRRLAAVLVLYGFCRALVLVCCRCFPAVTFLKVQNRKERWKIHAALYESPTGAVPENKGRGKDH</sequence>
<evidence type="ECO:0000313" key="2">
    <source>
        <dbReference type="Proteomes" id="UP000768567"/>
    </source>
</evidence>
<reference evidence="1 2" key="1">
    <citation type="submission" date="2020-10" db="EMBL/GenBank/DDBJ databases">
        <title>ChiBAC.</title>
        <authorList>
            <person name="Zenner C."/>
            <person name="Hitch T.C.A."/>
            <person name="Clavel T."/>
        </authorList>
    </citation>
    <scope>NUCLEOTIDE SEQUENCE [LARGE SCALE GENOMIC DNA]</scope>
    <source>
        <strain evidence="1 2">DSM 109015</strain>
    </source>
</reference>
<gene>
    <name evidence="1" type="ORF">INF35_10725</name>
</gene>
<keyword evidence="2" id="KW-1185">Reference proteome</keyword>
<dbReference type="EMBL" id="JADCKC010000003">
    <property type="protein sequence ID" value="MBE5038260.1"/>
    <property type="molecule type" value="Genomic_DNA"/>
</dbReference>
<proteinExistence type="predicted"/>
<organism evidence="1 2">
    <name type="scientific">Gemmiger gallinarum</name>
    <dbReference type="NCBI Taxonomy" id="2779354"/>
    <lineage>
        <taxon>Bacteria</taxon>
        <taxon>Bacillati</taxon>
        <taxon>Bacillota</taxon>
        <taxon>Clostridia</taxon>
        <taxon>Eubacteriales</taxon>
        <taxon>Gemmiger</taxon>
    </lineage>
</organism>
<evidence type="ECO:0000313" key="1">
    <source>
        <dbReference type="EMBL" id="MBE5038260.1"/>
    </source>
</evidence>